<proteinExistence type="predicted"/>
<feature type="region of interest" description="Disordered" evidence="3">
    <location>
        <begin position="279"/>
        <end position="300"/>
    </location>
</feature>
<feature type="compositionally biased region" description="Basic and acidic residues" evidence="3">
    <location>
        <begin position="58"/>
        <end position="69"/>
    </location>
</feature>
<dbReference type="PANTHER" id="PTHR24198:SF165">
    <property type="entry name" value="ANKYRIN REPEAT-CONTAINING PROTEIN-RELATED"/>
    <property type="match status" value="1"/>
</dbReference>
<name>A0A0G4HY28_9ALVE</name>
<organism evidence="4">
    <name type="scientific">Chromera velia CCMP2878</name>
    <dbReference type="NCBI Taxonomy" id="1169474"/>
    <lineage>
        <taxon>Eukaryota</taxon>
        <taxon>Sar</taxon>
        <taxon>Alveolata</taxon>
        <taxon>Colpodellida</taxon>
        <taxon>Chromeraceae</taxon>
        <taxon>Chromera</taxon>
    </lineage>
</organism>
<dbReference type="InterPro" id="IPR036770">
    <property type="entry name" value="Ankyrin_rpt-contain_sf"/>
</dbReference>
<dbReference type="PhylomeDB" id="A0A0G4HY28"/>
<evidence type="ECO:0000256" key="2">
    <source>
        <dbReference type="ARBA" id="ARBA00023043"/>
    </source>
</evidence>
<evidence type="ECO:0000256" key="3">
    <source>
        <dbReference type="SAM" id="MobiDB-lite"/>
    </source>
</evidence>
<sequence>MGCSASTKKGDRAADLPNKDAHGQPRDAPQGASGARQFGTSAGEGTSGPREGLEGDSAEMKEAECEISHKPSPTPTALQRGPHPTGVDPAQSGAAGQLALLIAAGGGDLQTVKRKLEQGGTNVDVLDENGKTALICASDRGHAVIVQLLLDARANTDIQDQQDSGGGDLASFLFRRNIVTLRTALMYAASNGHTDIVRLLLKAKANVNIQDNRGHTALISASNPGHAEVVQLLIEAQTNVDCLDGKGKTALLCASSKGHTKIVQLLLITKANADIQDKADSEEEARAGQKDQQGWGVGAGGWGRGRHETLRTALMRAAYNGHTEIVRLLIEAKANLDLQDKRGRTALISASEAGHTEIVHLLINAKAELDRLSFTPDEYSLLRDGQETALIRASSKGHTDIVRLLIDAKADINAKSESGTALLRAASRSSEEIVRLLLEAGADVNISSESDRMTPLMYASGSGYSRIVPLLLNAKACVNTQDKRGTTALMWAASKGDTGHMRLRHEQENSSDHSDTMIVGLLIDSKATVDVRDEDGKTALMFASSKGHTDIVQKLLDAKAKADIQSRKRGKYGDEEGGGDTALACAAKGGHTGTVRVLLDARASVNILGTSGTALMYASHEGHTESVRLLLDAKADAEVKNEKGETALLLASESRRTGAVLLLLRAGCRQTDMNASGETPLMTAVKRGDLAMAELLLSSPFVTTAEMTAVDISDADGKTPLMRAASEGNILLVDLLICRGATLDVQQQQSGKTALAFAHEKGYVQVVERLRDGARMVDAWSNEMASDWNELKSLITSQAVVFWPVHLLISLLKADTRLPYRQKVAEVARALNVDCTPFSVSEMEEEVPHQIGAPFKLIAISYPWLSREHPDPEGFRLRSVVKQLEHHWWVQEGSPVKTFVFWDFMSLFQHPPGGRRTDAEDALFKQGLGKMDVIYSSSHTYVLRSTAVPKSAANATPYLDRGWCWFESAVTAFKPPGQVVTDNGAEEEDGQRSTALSHQVLRIPSTPLAFGHALDTKKFTNGKSDADPVKELYKGFLQRSVRKLHVFADGSWAPSENARKEMDHTASEQLAELVEYIAADSALRLMFQPQVLDLAGSKLNWVPQQQSSDSEEERILACSSLEPLLGAFGKLQSVTVLKLRPLVISRLSNRREALPVNLDAQDPFHGSIALACAASNGLTDTVQLLIDAKVNVNFQSDDGKTALMQAASHGQPHIVKLLIDAGANLDLQDSEGSSALIYASVSVLGGSCESTKAVVQLLLNAKANVNIQDTRGRTALMRASSHGVRRLDIVQVLLDAHADVNLQDEEGKTAVFNACNAEYYSLADILRVLLDAQPDVNVQDKRGWTPLILASRRGDPTSVQMLLDANAAVDIQGDGDTALLIASSCSPHIVPLLLNAKANPDIQDEKGSTALILAASQGHEEAVQLLLEVQAKPDVQNQHKRQP</sequence>
<dbReference type="Gene3D" id="1.25.40.20">
    <property type="entry name" value="Ankyrin repeat-containing domain"/>
    <property type="match status" value="10"/>
</dbReference>
<evidence type="ECO:0000313" key="4">
    <source>
        <dbReference type="EMBL" id="CEM49437.1"/>
    </source>
</evidence>
<dbReference type="InterPro" id="IPR002110">
    <property type="entry name" value="Ankyrin_rpt"/>
</dbReference>
<protein>
    <submittedName>
        <fullName evidence="4">Uncharacterized protein</fullName>
    </submittedName>
</protein>
<dbReference type="PANTHER" id="PTHR24198">
    <property type="entry name" value="ANKYRIN REPEAT AND PROTEIN KINASE DOMAIN-CONTAINING PROTEIN"/>
    <property type="match status" value="1"/>
</dbReference>
<dbReference type="Pfam" id="PF12796">
    <property type="entry name" value="Ank_2"/>
    <property type="match status" value="11"/>
</dbReference>
<keyword evidence="1" id="KW-0677">Repeat</keyword>
<accession>A0A0G4HY28</accession>
<dbReference type="EMBL" id="CDMZ01004331">
    <property type="protein sequence ID" value="CEM49437.1"/>
    <property type="molecule type" value="Genomic_DNA"/>
</dbReference>
<dbReference type="VEuPathDB" id="CryptoDB:Cvel_9404"/>
<dbReference type="Pfam" id="PF00023">
    <property type="entry name" value="Ank"/>
    <property type="match status" value="1"/>
</dbReference>
<dbReference type="SMART" id="SM00248">
    <property type="entry name" value="ANK"/>
    <property type="match status" value="26"/>
</dbReference>
<dbReference type="PRINTS" id="PR01415">
    <property type="entry name" value="ANKYRIN"/>
</dbReference>
<feature type="compositionally biased region" description="Basic and acidic residues" evidence="3">
    <location>
        <begin position="8"/>
        <end position="25"/>
    </location>
</feature>
<keyword evidence="2" id="KW-0040">ANK repeat</keyword>
<evidence type="ECO:0000256" key="1">
    <source>
        <dbReference type="ARBA" id="ARBA00022737"/>
    </source>
</evidence>
<dbReference type="SUPFAM" id="SSF48403">
    <property type="entry name" value="Ankyrin repeat"/>
    <property type="match status" value="4"/>
</dbReference>
<feature type="compositionally biased region" description="Basic and acidic residues" evidence="3">
    <location>
        <begin position="279"/>
        <end position="289"/>
    </location>
</feature>
<gene>
    <name evidence="4" type="ORF">Cvel_9404</name>
</gene>
<feature type="region of interest" description="Disordered" evidence="3">
    <location>
        <begin position="1"/>
        <end position="91"/>
    </location>
</feature>
<reference evidence="4" key="1">
    <citation type="submission" date="2014-11" db="EMBL/GenBank/DDBJ databases">
        <authorList>
            <person name="Otto D Thomas"/>
            <person name="Naeem Raeece"/>
        </authorList>
    </citation>
    <scope>NUCLEOTIDE SEQUENCE</scope>
</reference>